<keyword evidence="7" id="KW-0862">Zinc</keyword>
<evidence type="ECO:0000313" key="14">
    <source>
        <dbReference type="EMBL" id="RBA29061.1"/>
    </source>
</evidence>
<evidence type="ECO:0000256" key="1">
    <source>
        <dbReference type="ARBA" id="ARBA00008721"/>
    </source>
</evidence>
<evidence type="ECO:0000256" key="3">
    <source>
        <dbReference type="ARBA" id="ARBA00022723"/>
    </source>
</evidence>
<dbReference type="Gene3D" id="3.40.390.10">
    <property type="entry name" value="Collagenase (Catalytic Domain)"/>
    <property type="match status" value="1"/>
</dbReference>
<dbReference type="RefSeq" id="WP_113988491.1">
    <property type="nucleotide sequence ID" value="NZ_QLST01000004.1"/>
</dbReference>
<dbReference type="GO" id="GO:0046872">
    <property type="term" value="F:metal ion binding"/>
    <property type="evidence" value="ECO:0007669"/>
    <property type="project" value="UniProtKB-KW"/>
</dbReference>
<sequence>MNKNYFLFVAFLLFFASDVQSQKKQQVSGAVKEIQVSKTNPFSKNNHSQHAREFAPSGVVRCYTTEHHREMQQNGLAAPDDVFENWIAPKIQELRSARLANPNQTHAVITIPVVVHVIHDGDAVGSGENIADLQVLSQIQVMNEDFRRIAGTPGFGPGVDVEIEFCMAQTDPNGNPTNGINRVNLGQASYTMTQVNSNVKPTTQWNPNEYLNMWSVRFGGGDAGILGYAQFPDASGLAGLNATGGAANTDGVVMAFTAFGSSDIYPAGVYGAPYDKGRTTTHEVGHWLGLRHIWGDGGCSVDDFCADTPAAAGPNYGCPTGADSCAGGGPDQIENYMDYTDDACMDRFTQNQKDRMLVVMANSPRRASLASSTKCLAPAPFIQFGNPTGSIIEQSNCNFSDYNFPINILRPASANAVVSFVVTGGTATQGVDYAIVNSSVTFPAGNMTTQNLTIRVFNDGLVEPNETIQIGLSLNANGGDAVLNASASSMTITITNDDLAPVSTQVVNLLSEDFEDLTGWLVLDGDGDGNNWGAVNGLNGFGTAPNTITGRAGYSAKRLNYFGTNSTVNPNNYLISPQISIPAGATNVDLSFIVGAYDDGGPVRNAGDLIVYFTTDITNQTTIQNGTIVQAALVINENTTQLRTYNLNALAGQTGYLVFRHNNATANNVGLLLIDTVLFNATVNTNVQTEVNNSTRYTATLPSSGTLFASDVSTNRIMASINATSNFNYGCTEVEVNRSNTSQGAATAPFIATNVQNHILSKTFYVTTANDTPSGSYTISMYFSEAEVAAWEAATGKSRTELRIIKAIDTPISLINATNFTSYTVEEIPVTIGAFGSNVVFSATFNSNLRGGYAVGPATGIICGDIATTWNGSTWSNGTPSKVHAVTFNGDFSSSSDVEACSVSITNNAVVTINPTHTFDVIGSVNIANGSVLNIEQNGALKQTDDAAINSGNAVVKRDSSPMIRLDYTAWSSPVIGQQLLAFSPNTVVTRFYEYLFTGTTTPTAYQSVDPSTNFVSGKGYMIRAADNASSTVAASHGGVFNGVPVNGVVNQSVGLGYNLLGNPYPSPIDANRFLMANSSIGTLYFWTNTTPASGGSYPQNNFAAYTTLGGTAAFASATIPNGRIQTGQGFYVLTSSAGAVTFTNDLREKSVVSSQFFRSSEIELTETIEKHRIWLNLNDENTSYNQILVGYMEGATNGVDNMIDGKLLESEKPLLYNLVNNEKYVIQGRALPFTDEDVIPLGLKILTSGNYSISIEVFDGLFASQDIFLKDNTSNVIHDLKQSAYTFGSSEGIFENRFEIVFKNSTLSNEDFINSGDLIVYTTNNAITINAPESIKQVKVFDLLGRKLFNDASFKEKSASINSILPANQALFVKVELINGQIITKKIVF</sequence>
<dbReference type="Pfam" id="PF03160">
    <property type="entry name" value="Calx-beta"/>
    <property type="match status" value="1"/>
</dbReference>
<keyword evidence="3" id="KW-0479">Metal-binding</keyword>
<dbReference type="Gene3D" id="2.60.40.2030">
    <property type="match status" value="1"/>
</dbReference>
<keyword evidence="4" id="KW-0732">Signal</keyword>
<keyword evidence="2" id="KW-0645">Protease</keyword>
<reference evidence="14 15" key="1">
    <citation type="submission" date="2018-06" db="EMBL/GenBank/DDBJ databases">
        <title>Flavobacterium tibetense sp. nov., isolated from a wetland YonghuCo on Tibetan Plateau.</title>
        <authorList>
            <person name="Xing P."/>
            <person name="Phurbu D."/>
            <person name="Lu H."/>
        </authorList>
    </citation>
    <scope>NUCLEOTIDE SEQUENCE [LARGE SCALE GENOMIC DNA]</scope>
    <source>
        <strain evidence="14 15">YH5</strain>
    </source>
</reference>
<evidence type="ECO:0000256" key="2">
    <source>
        <dbReference type="ARBA" id="ARBA00022670"/>
    </source>
</evidence>
<proteinExistence type="inferred from homology"/>
<dbReference type="Pfam" id="PF07675">
    <property type="entry name" value="Cleaved_Adhesin"/>
    <property type="match status" value="1"/>
</dbReference>
<comment type="caution">
    <text evidence="14">The sequence shown here is derived from an EMBL/GenBank/DDBJ whole genome shotgun (WGS) entry which is preliminary data.</text>
</comment>
<dbReference type="CDD" id="cd04275">
    <property type="entry name" value="ZnMc_pappalysin_like"/>
    <property type="match status" value="1"/>
</dbReference>
<evidence type="ECO:0008006" key="16">
    <source>
        <dbReference type="Google" id="ProtNLM"/>
    </source>
</evidence>
<dbReference type="GO" id="GO:0007154">
    <property type="term" value="P:cell communication"/>
    <property type="evidence" value="ECO:0007669"/>
    <property type="project" value="InterPro"/>
</dbReference>
<evidence type="ECO:0000256" key="7">
    <source>
        <dbReference type="ARBA" id="ARBA00022833"/>
    </source>
</evidence>
<keyword evidence="15" id="KW-1185">Reference proteome</keyword>
<dbReference type="GO" id="GO:0016020">
    <property type="term" value="C:membrane"/>
    <property type="evidence" value="ECO:0007669"/>
    <property type="project" value="InterPro"/>
</dbReference>
<dbReference type="SUPFAM" id="SSF55486">
    <property type="entry name" value="Metalloproteases ('zincins'), catalytic domain"/>
    <property type="match status" value="1"/>
</dbReference>
<keyword evidence="5" id="KW-0677">Repeat</keyword>
<accession>A0A365P3D3</accession>
<evidence type="ECO:0000256" key="5">
    <source>
        <dbReference type="ARBA" id="ARBA00022737"/>
    </source>
</evidence>
<organism evidence="14 15">
    <name type="scientific">Flavobacterium tibetense</name>
    <dbReference type="NCBI Taxonomy" id="2233533"/>
    <lineage>
        <taxon>Bacteria</taxon>
        <taxon>Pseudomonadati</taxon>
        <taxon>Bacteroidota</taxon>
        <taxon>Flavobacteriia</taxon>
        <taxon>Flavobacteriales</taxon>
        <taxon>Flavobacteriaceae</taxon>
        <taxon>Flavobacterium</taxon>
    </lineage>
</organism>
<dbReference type="OrthoDB" id="6278496at2"/>
<dbReference type="NCBIfam" id="NF033708">
    <property type="entry name" value="T9SS_Cterm_ChiA"/>
    <property type="match status" value="1"/>
</dbReference>
<dbReference type="EMBL" id="QLST01000004">
    <property type="protein sequence ID" value="RBA29061.1"/>
    <property type="molecule type" value="Genomic_DNA"/>
</dbReference>
<dbReference type="InterPro" id="IPR038081">
    <property type="entry name" value="CalX-like_sf"/>
</dbReference>
<feature type="domain" description="Cleaved adhesin" evidence="13">
    <location>
        <begin position="511"/>
        <end position="676"/>
    </location>
</feature>
<dbReference type="SUPFAM" id="SSF141072">
    <property type="entry name" value="CalX-like"/>
    <property type="match status" value="1"/>
</dbReference>
<keyword evidence="8" id="KW-0106">Calcium</keyword>
<keyword evidence="9" id="KW-0482">Metalloprotease</keyword>
<evidence type="ECO:0000259" key="13">
    <source>
        <dbReference type="Pfam" id="PF07675"/>
    </source>
</evidence>
<evidence type="ECO:0000256" key="10">
    <source>
        <dbReference type="ARBA" id="ARBA00023157"/>
    </source>
</evidence>
<dbReference type="GO" id="GO:0008237">
    <property type="term" value="F:metallopeptidase activity"/>
    <property type="evidence" value="ECO:0007669"/>
    <property type="project" value="UniProtKB-KW"/>
</dbReference>
<evidence type="ECO:0000256" key="9">
    <source>
        <dbReference type="ARBA" id="ARBA00023049"/>
    </source>
</evidence>
<evidence type="ECO:0000256" key="8">
    <source>
        <dbReference type="ARBA" id="ARBA00022837"/>
    </source>
</evidence>
<evidence type="ECO:0000256" key="6">
    <source>
        <dbReference type="ARBA" id="ARBA00022801"/>
    </source>
</evidence>
<dbReference type="InterPro" id="IPR024079">
    <property type="entry name" value="MetalloPept_cat_dom_sf"/>
</dbReference>
<dbReference type="Proteomes" id="UP000253319">
    <property type="component" value="Unassembled WGS sequence"/>
</dbReference>
<comment type="similarity">
    <text evidence="1">Belongs to the peptidase M43B family.</text>
</comment>
<protein>
    <recommendedName>
        <fullName evidence="16">Zinc metalloprotease</fullName>
    </recommendedName>
</protein>
<name>A0A365P3D3_9FLAO</name>
<evidence type="ECO:0000259" key="11">
    <source>
        <dbReference type="Pfam" id="PF03160"/>
    </source>
</evidence>
<dbReference type="Gene3D" id="2.60.120.200">
    <property type="match status" value="1"/>
</dbReference>
<evidence type="ECO:0000256" key="4">
    <source>
        <dbReference type="ARBA" id="ARBA00022729"/>
    </source>
</evidence>
<dbReference type="PANTHER" id="PTHR47466:SF1">
    <property type="entry name" value="METALLOPROTEASE MEP1 (AFU_ORTHOLOGUE AFUA_1G07730)-RELATED"/>
    <property type="match status" value="1"/>
</dbReference>
<evidence type="ECO:0000259" key="12">
    <source>
        <dbReference type="Pfam" id="PF05572"/>
    </source>
</evidence>
<dbReference type="InterPro" id="IPR008754">
    <property type="entry name" value="Peptidase_M43"/>
</dbReference>
<dbReference type="InterPro" id="IPR003644">
    <property type="entry name" value="Calx_beta"/>
</dbReference>
<evidence type="ECO:0000313" key="15">
    <source>
        <dbReference type="Proteomes" id="UP000253319"/>
    </source>
</evidence>
<gene>
    <name evidence="14" type="ORF">DPN68_04680</name>
</gene>
<dbReference type="PANTHER" id="PTHR47466">
    <property type="match status" value="1"/>
</dbReference>
<dbReference type="Pfam" id="PF05572">
    <property type="entry name" value="Peptidase_M43"/>
    <property type="match status" value="1"/>
</dbReference>
<keyword evidence="6" id="KW-0378">Hydrolase</keyword>
<feature type="domain" description="Calx-beta" evidence="11">
    <location>
        <begin position="411"/>
        <end position="498"/>
    </location>
</feature>
<dbReference type="NCBIfam" id="NF038128">
    <property type="entry name" value="choice_anch_J"/>
    <property type="match status" value="1"/>
</dbReference>
<dbReference type="GO" id="GO:0006508">
    <property type="term" value="P:proteolysis"/>
    <property type="evidence" value="ECO:0007669"/>
    <property type="project" value="UniProtKB-KW"/>
</dbReference>
<dbReference type="InterPro" id="IPR011628">
    <property type="entry name" value="Cleaved_adhesin"/>
</dbReference>
<keyword evidence="10" id="KW-1015">Disulfide bond</keyword>
<feature type="domain" description="Peptidase M43 pregnancy-associated plasma-A" evidence="12">
    <location>
        <begin position="273"/>
        <end position="360"/>
    </location>
</feature>